<accession>A0ABR1VB09</accession>
<evidence type="ECO:0000313" key="1">
    <source>
        <dbReference type="EMBL" id="KAK8068363.1"/>
    </source>
</evidence>
<dbReference type="EMBL" id="JAQQWM010000004">
    <property type="protein sequence ID" value="KAK8068363.1"/>
    <property type="molecule type" value="Genomic_DNA"/>
</dbReference>
<reference evidence="1 2" key="1">
    <citation type="submission" date="2023-01" db="EMBL/GenBank/DDBJ databases">
        <title>Analysis of 21 Apiospora genomes using comparative genomics revels a genus with tremendous synthesis potential of carbohydrate active enzymes and secondary metabolites.</title>
        <authorList>
            <person name="Sorensen T."/>
        </authorList>
    </citation>
    <scope>NUCLEOTIDE SEQUENCE [LARGE SCALE GENOMIC DNA]</scope>
    <source>
        <strain evidence="1 2">CBS 83171</strain>
    </source>
</reference>
<evidence type="ECO:0000313" key="2">
    <source>
        <dbReference type="Proteomes" id="UP001446871"/>
    </source>
</evidence>
<protein>
    <submittedName>
        <fullName evidence="1">Uncharacterized protein</fullName>
    </submittedName>
</protein>
<keyword evidence="2" id="KW-1185">Reference proteome</keyword>
<dbReference type="Proteomes" id="UP001446871">
    <property type="component" value="Unassembled WGS sequence"/>
</dbReference>
<comment type="caution">
    <text evidence="1">The sequence shown here is derived from an EMBL/GenBank/DDBJ whole genome shotgun (WGS) entry which is preliminary data.</text>
</comment>
<organism evidence="1 2">
    <name type="scientific">Apiospora saccharicola</name>
    <dbReference type="NCBI Taxonomy" id="335842"/>
    <lineage>
        <taxon>Eukaryota</taxon>
        <taxon>Fungi</taxon>
        <taxon>Dikarya</taxon>
        <taxon>Ascomycota</taxon>
        <taxon>Pezizomycotina</taxon>
        <taxon>Sordariomycetes</taxon>
        <taxon>Xylariomycetidae</taxon>
        <taxon>Amphisphaeriales</taxon>
        <taxon>Apiosporaceae</taxon>
        <taxon>Apiospora</taxon>
    </lineage>
</organism>
<proteinExistence type="predicted"/>
<name>A0ABR1VB09_9PEZI</name>
<gene>
    <name evidence="1" type="ORF">PG996_007475</name>
</gene>
<sequence>MLFIATLLSSSGMVGNVRETIWKSSVLPLLFYGLEAKKQRDGLTLSSGKELKEVAKKLKVDFSARSNKWRFHAVEKEGETECPPDSR</sequence>